<dbReference type="InterPro" id="IPR013424">
    <property type="entry name" value="Ice-binding_C"/>
</dbReference>
<protein>
    <submittedName>
        <fullName evidence="3">PEP-CTERM sorting domain-containing protein</fullName>
    </submittedName>
</protein>
<dbReference type="NCBIfam" id="TIGR02595">
    <property type="entry name" value="PEP_CTERM"/>
    <property type="match status" value="1"/>
</dbReference>
<reference evidence="3 4" key="1">
    <citation type="submission" date="2019-11" db="EMBL/GenBank/DDBJ databases">
        <title>Type strains purchased from KCTC, JCM and DSMZ.</title>
        <authorList>
            <person name="Lu H."/>
        </authorList>
    </citation>
    <scope>NUCLEOTIDE SEQUENCE [LARGE SCALE GENOMIC DNA]</scope>
    <source>
        <strain evidence="3 4">JCM 31587</strain>
    </source>
</reference>
<accession>A0A6L6QHT4</accession>
<proteinExistence type="predicted"/>
<feature type="chain" id="PRO_5026817393" evidence="1">
    <location>
        <begin position="20"/>
        <end position="189"/>
    </location>
</feature>
<dbReference type="Proteomes" id="UP000472320">
    <property type="component" value="Unassembled WGS sequence"/>
</dbReference>
<dbReference type="AlphaFoldDB" id="A0A6L6QHT4"/>
<dbReference type="OrthoDB" id="8776382at2"/>
<keyword evidence="1" id="KW-0732">Signal</keyword>
<name>A0A6L6QHT4_9BURK</name>
<evidence type="ECO:0000313" key="4">
    <source>
        <dbReference type="Proteomes" id="UP000472320"/>
    </source>
</evidence>
<evidence type="ECO:0000313" key="3">
    <source>
        <dbReference type="EMBL" id="MTW11624.1"/>
    </source>
</evidence>
<evidence type="ECO:0000259" key="2">
    <source>
        <dbReference type="Pfam" id="PF07589"/>
    </source>
</evidence>
<gene>
    <name evidence="3" type="ORF">GM658_13550</name>
</gene>
<organism evidence="3 4">
    <name type="scientific">Massilia eburnea</name>
    <dbReference type="NCBI Taxonomy" id="1776165"/>
    <lineage>
        <taxon>Bacteria</taxon>
        <taxon>Pseudomonadati</taxon>
        <taxon>Pseudomonadota</taxon>
        <taxon>Betaproteobacteria</taxon>
        <taxon>Burkholderiales</taxon>
        <taxon>Oxalobacteraceae</taxon>
        <taxon>Telluria group</taxon>
        <taxon>Massilia</taxon>
    </lineage>
</organism>
<dbReference type="Pfam" id="PF07589">
    <property type="entry name" value="PEP-CTERM"/>
    <property type="match status" value="1"/>
</dbReference>
<comment type="caution">
    <text evidence="3">The sequence shown here is derived from an EMBL/GenBank/DDBJ whole genome shotgun (WGS) entry which is preliminary data.</text>
</comment>
<evidence type="ECO:0000256" key="1">
    <source>
        <dbReference type="SAM" id="SignalP"/>
    </source>
</evidence>
<keyword evidence="4" id="KW-1185">Reference proteome</keyword>
<dbReference type="EMBL" id="WNKX01000009">
    <property type="protein sequence ID" value="MTW11624.1"/>
    <property type="molecule type" value="Genomic_DNA"/>
</dbReference>
<feature type="signal peptide" evidence="1">
    <location>
        <begin position="1"/>
        <end position="19"/>
    </location>
</feature>
<feature type="domain" description="Ice-binding protein C-terminal" evidence="2">
    <location>
        <begin position="163"/>
        <end position="187"/>
    </location>
</feature>
<sequence>MKKFACLAAFALCFSAAQANPLTLDLTSGAWANLHNSAVFDTYTESGFRLRTVRAGDHFDPGYLSDIGIHNGFQNGDNVSWVLDFFGASFSLLNFDIAAYDAGATSITLTGSNGATQTLSGLGNMAINGMGDVTSVVFNIDQDGGTQGVGFAAISVDATPAQQVPLPGSLALLGLGLGALGISRRRRTK</sequence>
<dbReference type="RefSeq" id="WP_155454581.1">
    <property type="nucleotide sequence ID" value="NZ_WNKX01000009.1"/>
</dbReference>